<dbReference type="Gene3D" id="3.40.50.300">
    <property type="entry name" value="P-loop containing nucleotide triphosphate hydrolases"/>
    <property type="match status" value="1"/>
</dbReference>
<keyword evidence="2" id="KW-0547">Nucleotide-binding</keyword>
<organism evidence="7 8">
    <name type="scientific">Allopseudospirillum japonicum</name>
    <dbReference type="NCBI Taxonomy" id="64971"/>
    <lineage>
        <taxon>Bacteria</taxon>
        <taxon>Pseudomonadati</taxon>
        <taxon>Pseudomonadota</taxon>
        <taxon>Gammaproteobacteria</taxon>
        <taxon>Oceanospirillales</taxon>
        <taxon>Oceanospirillaceae</taxon>
        <taxon>Allopseudospirillum</taxon>
    </lineage>
</organism>
<evidence type="ECO:0000259" key="6">
    <source>
        <dbReference type="Pfam" id="PF08351"/>
    </source>
</evidence>
<dbReference type="GO" id="GO:1904812">
    <property type="term" value="P:rRNA acetylation involved in maturation of SSU-rRNA"/>
    <property type="evidence" value="ECO:0007669"/>
    <property type="project" value="TreeGrafter"/>
</dbReference>
<accession>A0A1H6R9B5</accession>
<dbReference type="STRING" id="64971.SAMN05421831_102250"/>
<dbReference type="GO" id="GO:1990883">
    <property type="term" value="F:18S rRNA cytidine N-acetyltransferase activity"/>
    <property type="evidence" value="ECO:0007669"/>
    <property type="project" value="TreeGrafter"/>
</dbReference>
<evidence type="ECO:0000256" key="3">
    <source>
        <dbReference type="ARBA" id="ARBA00022840"/>
    </source>
</evidence>
<feature type="domain" description="TmcA/NAT10 N-terminal" evidence="6">
    <location>
        <begin position="10"/>
        <end position="152"/>
    </location>
</feature>
<dbReference type="InterPro" id="IPR007807">
    <property type="entry name" value="TcmA/NAT10_helicase"/>
</dbReference>
<name>A0A1H6R9B5_9GAMM</name>
<dbReference type="GO" id="GO:0005524">
    <property type="term" value="F:ATP binding"/>
    <property type="evidence" value="ECO:0007669"/>
    <property type="project" value="UniProtKB-KW"/>
</dbReference>
<dbReference type="InterPro" id="IPR032672">
    <property type="entry name" value="TmcA/NAT10/Kre33"/>
</dbReference>
<dbReference type="Pfam" id="PF08351">
    <property type="entry name" value="TmcA_N"/>
    <property type="match status" value="1"/>
</dbReference>
<keyword evidence="1 7" id="KW-0808">Transferase</keyword>
<keyword evidence="3" id="KW-0067">ATP-binding</keyword>
<sequence>MLLSATETHQHLAKYRAQLAHMGWRQSLHWQMSRAQAQTLLLTYLAGLPAGTRLLWIGEAAPVTALVHLQIQILPLGKAVQVLGREYQEIFVDLEASGWALDALAAISGTLVAGGFLHWLYADFSDPYQQKLASWPYQDHQMRTGFLQYLAERWQFPEACIRCSPTGSYQVTLPVFTCLEQTPQAPSYREQNTCIDRLIQSIHTKAGTWVLTADRGRGKTTALALASARICQHEHTQNWRILLVAARASLIDQILASCASALDVAYVGGQHELTYQGRQLVFMAADRLQKLPADTWHLLIVDEAAALPLSVLQPWLKRIQRHWLATTVEGYEGSGRGFSVRLLPWLQRYQQTKGGVCELLSLQAPIRWQLGDPLEQQIKADFYLTQAKPARFAFATEKVHIQQLTLAERTPAKMAAMFRLLRDAHYQTTGADLRQWWDAPDIQIWVASDQQGRLLGVSVGIFEGGFATDLAQAIHLGQRRPRGHLLAQSLAYHAGMVEAATLTYLRVQRIAVRAQVRRQSVGQALIQAMHTKAMHAGCDFLGTSFAIDKEVLAFWQQVALQPVRLGIQADHASGTYSLMALQPLTPRGQVLYQALRNRYLHTLPQQLAYMMPHLDSALVAPLLYAPEVQTYHWQSYQARELYALQQGRSGWLLSYASLATWWQQVLQQGHIQGWDPHQVAAFSALFVQQHPTEQVQNQYQRLGKKALALWIKEGLTQWRQAHPCAWANMLKQVQD</sequence>
<feature type="domain" description="TcmA/NAT10 helicase" evidence="5">
    <location>
        <begin position="210"/>
        <end position="383"/>
    </location>
</feature>
<evidence type="ECO:0000313" key="7">
    <source>
        <dbReference type="EMBL" id="SEI47782.1"/>
    </source>
</evidence>
<dbReference type="Gene3D" id="3.40.50.11040">
    <property type="match status" value="1"/>
</dbReference>
<dbReference type="InterPro" id="IPR013562">
    <property type="entry name" value="TmcA/NAT10_N"/>
</dbReference>
<dbReference type="PANTHER" id="PTHR10925">
    <property type="entry name" value="N-ACETYLTRANSFERASE 10"/>
    <property type="match status" value="1"/>
</dbReference>
<protein>
    <submittedName>
        <fullName evidence="7">tRNA(Met) cytidine acetyltransferase</fullName>
    </submittedName>
</protein>
<evidence type="ECO:0000259" key="5">
    <source>
        <dbReference type="Pfam" id="PF05127"/>
    </source>
</evidence>
<keyword evidence="8" id="KW-1185">Reference proteome</keyword>
<dbReference type="AlphaFoldDB" id="A0A1H6R9B5"/>
<dbReference type="GO" id="GO:0000049">
    <property type="term" value="F:tRNA binding"/>
    <property type="evidence" value="ECO:0007669"/>
    <property type="project" value="TreeGrafter"/>
</dbReference>
<dbReference type="EMBL" id="FNYH01000002">
    <property type="protein sequence ID" value="SEI47782.1"/>
    <property type="molecule type" value="Genomic_DNA"/>
</dbReference>
<dbReference type="Proteomes" id="UP000242999">
    <property type="component" value="Unassembled WGS sequence"/>
</dbReference>
<dbReference type="PANTHER" id="PTHR10925:SF5">
    <property type="entry name" value="RNA CYTIDINE ACETYLTRANSFERASE"/>
    <property type="match status" value="1"/>
</dbReference>
<evidence type="ECO:0000256" key="2">
    <source>
        <dbReference type="ARBA" id="ARBA00022741"/>
    </source>
</evidence>
<proteinExistence type="predicted"/>
<dbReference type="RefSeq" id="WP_093308586.1">
    <property type="nucleotide sequence ID" value="NZ_FNYH01000002.1"/>
</dbReference>
<gene>
    <name evidence="7" type="ORF">SAMN05421831_102250</name>
</gene>
<dbReference type="InterPro" id="IPR027417">
    <property type="entry name" value="P-loop_NTPase"/>
</dbReference>
<dbReference type="Pfam" id="PF05127">
    <property type="entry name" value="NAT10_TcmA_helicase"/>
    <property type="match status" value="1"/>
</dbReference>
<dbReference type="SUPFAM" id="SSF55729">
    <property type="entry name" value="Acyl-CoA N-acyltransferases (Nat)"/>
    <property type="match status" value="1"/>
</dbReference>
<evidence type="ECO:0000256" key="1">
    <source>
        <dbReference type="ARBA" id="ARBA00022679"/>
    </source>
</evidence>
<dbReference type="SUPFAM" id="SSF52540">
    <property type="entry name" value="P-loop containing nucleoside triphosphate hydrolases"/>
    <property type="match status" value="1"/>
</dbReference>
<dbReference type="OrthoDB" id="5578851at2"/>
<dbReference type="InterPro" id="IPR016181">
    <property type="entry name" value="Acyl_CoA_acyltransferase"/>
</dbReference>
<keyword evidence="4" id="KW-0012">Acyltransferase</keyword>
<dbReference type="Gene3D" id="3.40.630.30">
    <property type="match status" value="1"/>
</dbReference>
<evidence type="ECO:0000256" key="4">
    <source>
        <dbReference type="ARBA" id="ARBA00023315"/>
    </source>
</evidence>
<reference evidence="8" key="1">
    <citation type="submission" date="2016-10" db="EMBL/GenBank/DDBJ databases">
        <authorList>
            <person name="Varghese N."/>
            <person name="Submissions S."/>
        </authorList>
    </citation>
    <scope>NUCLEOTIDE SEQUENCE [LARGE SCALE GENOMIC DNA]</scope>
    <source>
        <strain evidence="8">DSM 7165</strain>
    </source>
</reference>
<evidence type="ECO:0000313" key="8">
    <source>
        <dbReference type="Proteomes" id="UP000242999"/>
    </source>
</evidence>